<keyword evidence="3" id="KW-0804">Transcription</keyword>
<accession>A0ABS1WU56</accession>
<keyword evidence="1" id="KW-0805">Transcription regulation</keyword>
<feature type="DNA-binding region" description="H-T-H motif" evidence="4">
    <location>
        <begin position="51"/>
        <end position="70"/>
    </location>
</feature>
<dbReference type="SUPFAM" id="SSF46689">
    <property type="entry name" value="Homeodomain-like"/>
    <property type="match status" value="2"/>
</dbReference>
<feature type="domain" description="HTH tetR-type" evidence="6">
    <location>
        <begin position="237"/>
        <end position="297"/>
    </location>
</feature>
<name>A0ABS1WU56_9GAMM</name>
<dbReference type="SUPFAM" id="SSF48498">
    <property type="entry name" value="Tetracyclin repressor-like, C-terminal domain"/>
    <property type="match status" value="1"/>
</dbReference>
<dbReference type="Gene3D" id="1.10.357.10">
    <property type="entry name" value="Tetracycline Repressor, domain 2"/>
    <property type="match status" value="2"/>
</dbReference>
<evidence type="ECO:0000256" key="2">
    <source>
        <dbReference type="ARBA" id="ARBA00023125"/>
    </source>
</evidence>
<dbReference type="Proteomes" id="UP000661077">
    <property type="component" value="Unassembled WGS sequence"/>
</dbReference>
<evidence type="ECO:0000313" key="7">
    <source>
        <dbReference type="EMBL" id="MBM0104497.1"/>
    </source>
</evidence>
<sequence>MSASDKEVTAPPSSGRPRKSARAGSKYARKQQTIIAAASEIMNRDGVKGMTLADVASRVGLLTTSITYYFRKKEDLAVACFLDAIGRTEALVDMAAQESEARERVQRLLQLWLQLRHRIVAGEEPPVALFGDMRTLQKPQRTVVGDAYRRFFAKLCALFETPECSWMTATQRAARAHILSEQVFWAVIWLRRYDVDDFERVHRRICDILLNGFAGRGRTWRNVQVSLDDMLPAASGSAAQETFLIAATRLINERGYRGASVEKISERLNVTKGSFYYHHDAKDDLVVACFQRSFDTMRRIQRTVLAQSDDQWEQLMTLAAALIVYQMSERGPLLRTSALVALPLSMRQEMIDAYARVSNRFAGVIADGITAGSIRAIDPMIGAQVFSATLNASAEYRWWVPGATGEQTHELYAKPMLMGLFAK</sequence>
<dbReference type="Gene3D" id="1.10.10.60">
    <property type="entry name" value="Homeodomain-like"/>
    <property type="match status" value="2"/>
</dbReference>
<dbReference type="PANTHER" id="PTHR30055:SF234">
    <property type="entry name" value="HTH-TYPE TRANSCRIPTIONAL REGULATOR BETI"/>
    <property type="match status" value="1"/>
</dbReference>
<keyword evidence="2 4" id="KW-0238">DNA-binding</keyword>
<reference evidence="7 8" key="1">
    <citation type="journal article" date="2021" name="Int. J. Syst. Evol. Microbiol.">
        <title>Steroidobacter gossypii sp. nov., isolated from soil of cotton cropping field.</title>
        <authorList>
            <person name="Huang R."/>
            <person name="Yang S."/>
            <person name="Zhen C."/>
            <person name="Liu W."/>
        </authorList>
    </citation>
    <scope>NUCLEOTIDE SEQUENCE [LARGE SCALE GENOMIC DNA]</scope>
    <source>
        <strain evidence="7 8">S1-65</strain>
    </source>
</reference>
<feature type="domain" description="HTH tetR-type" evidence="6">
    <location>
        <begin position="28"/>
        <end position="88"/>
    </location>
</feature>
<dbReference type="InterPro" id="IPR001647">
    <property type="entry name" value="HTH_TetR"/>
</dbReference>
<dbReference type="InterPro" id="IPR050109">
    <property type="entry name" value="HTH-type_TetR-like_transc_reg"/>
</dbReference>
<proteinExistence type="predicted"/>
<evidence type="ECO:0000259" key="6">
    <source>
        <dbReference type="PROSITE" id="PS50977"/>
    </source>
</evidence>
<protein>
    <submittedName>
        <fullName evidence="7">TetR/AcrR family transcriptional regulator</fullName>
    </submittedName>
</protein>
<dbReference type="RefSeq" id="WP_203166438.1">
    <property type="nucleotide sequence ID" value="NZ_JAEVLS010000001.1"/>
</dbReference>
<dbReference type="Pfam" id="PF00440">
    <property type="entry name" value="TetR_N"/>
    <property type="match status" value="2"/>
</dbReference>
<comment type="caution">
    <text evidence="7">The sequence shown here is derived from an EMBL/GenBank/DDBJ whole genome shotgun (WGS) entry which is preliminary data.</text>
</comment>
<dbReference type="PRINTS" id="PR00455">
    <property type="entry name" value="HTHTETR"/>
</dbReference>
<evidence type="ECO:0000256" key="5">
    <source>
        <dbReference type="SAM" id="MobiDB-lite"/>
    </source>
</evidence>
<keyword evidence="8" id="KW-1185">Reference proteome</keyword>
<dbReference type="InterPro" id="IPR036271">
    <property type="entry name" value="Tet_transcr_reg_TetR-rel_C_sf"/>
</dbReference>
<evidence type="ECO:0000256" key="4">
    <source>
        <dbReference type="PROSITE-ProRule" id="PRU00335"/>
    </source>
</evidence>
<organism evidence="7 8">
    <name type="scientific">Steroidobacter gossypii</name>
    <dbReference type="NCBI Taxonomy" id="2805490"/>
    <lineage>
        <taxon>Bacteria</taxon>
        <taxon>Pseudomonadati</taxon>
        <taxon>Pseudomonadota</taxon>
        <taxon>Gammaproteobacteria</taxon>
        <taxon>Steroidobacterales</taxon>
        <taxon>Steroidobacteraceae</taxon>
        <taxon>Steroidobacter</taxon>
    </lineage>
</organism>
<feature type="DNA-binding region" description="H-T-H motif" evidence="4">
    <location>
        <begin position="260"/>
        <end position="279"/>
    </location>
</feature>
<dbReference type="EMBL" id="JAEVLS010000001">
    <property type="protein sequence ID" value="MBM0104497.1"/>
    <property type="molecule type" value="Genomic_DNA"/>
</dbReference>
<dbReference type="PANTHER" id="PTHR30055">
    <property type="entry name" value="HTH-TYPE TRANSCRIPTIONAL REGULATOR RUTR"/>
    <property type="match status" value="1"/>
</dbReference>
<evidence type="ECO:0000256" key="1">
    <source>
        <dbReference type="ARBA" id="ARBA00023015"/>
    </source>
</evidence>
<dbReference type="InterPro" id="IPR009057">
    <property type="entry name" value="Homeodomain-like_sf"/>
</dbReference>
<evidence type="ECO:0000313" key="8">
    <source>
        <dbReference type="Proteomes" id="UP000661077"/>
    </source>
</evidence>
<gene>
    <name evidence="7" type="ORF">JM946_07050</name>
</gene>
<feature type="region of interest" description="Disordered" evidence="5">
    <location>
        <begin position="1"/>
        <end position="28"/>
    </location>
</feature>
<dbReference type="PROSITE" id="PS50977">
    <property type="entry name" value="HTH_TETR_2"/>
    <property type="match status" value="2"/>
</dbReference>
<evidence type="ECO:0000256" key="3">
    <source>
        <dbReference type="ARBA" id="ARBA00023163"/>
    </source>
</evidence>